<feature type="compositionally biased region" description="Polar residues" evidence="1">
    <location>
        <begin position="308"/>
        <end position="324"/>
    </location>
</feature>
<feature type="region of interest" description="Disordered" evidence="1">
    <location>
        <begin position="255"/>
        <end position="449"/>
    </location>
</feature>
<accession>A0AAX6MXL8</accession>
<name>A0AAX6MXL8_9PEZI</name>
<feature type="compositionally biased region" description="Low complexity" evidence="1">
    <location>
        <begin position="382"/>
        <end position="394"/>
    </location>
</feature>
<feature type="compositionally biased region" description="Polar residues" evidence="1">
    <location>
        <begin position="255"/>
        <end position="269"/>
    </location>
</feature>
<feature type="compositionally biased region" description="Polar residues" evidence="1">
    <location>
        <begin position="38"/>
        <end position="56"/>
    </location>
</feature>
<feature type="region of interest" description="Disordered" evidence="1">
    <location>
        <begin position="24"/>
        <end position="95"/>
    </location>
</feature>
<protein>
    <submittedName>
        <fullName evidence="2">Uncharacterized protein</fullName>
    </submittedName>
</protein>
<dbReference type="AlphaFoldDB" id="A0AAX6MXL8"/>
<organism evidence="2 3">
    <name type="scientific">Daldinia eschscholtzii</name>
    <dbReference type="NCBI Taxonomy" id="292717"/>
    <lineage>
        <taxon>Eukaryota</taxon>
        <taxon>Fungi</taxon>
        <taxon>Dikarya</taxon>
        <taxon>Ascomycota</taxon>
        <taxon>Pezizomycotina</taxon>
        <taxon>Sordariomycetes</taxon>
        <taxon>Xylariomycetidae</taxon>
        <taxon>Xylariales</taxon>
        <taxon>Hypoxylaceae</taxon>
        <taxon>Daldinia</taxon>
    </lineage>
</organism>
<feature type="compositionally biased region" description="Basic residues" evidence="1">
    <location>
        <begin position="415"/>
        <end position="424"/>
    </location>
</feature>
<feature type="compositionally biased region" description="Polar residues" evidence="1">
    <location>
        <begin position="345"/>
        <end position="364"/>
    </location>
</feature>
<keyword evidence="3" id="KW-1185">Reference proteome</keyword>
<dbReference type="EMBL" id="JBANMG010000001">
    <property type="protein sequence ID" value="KAK6957244.1"/>
    <property type="molecule type" value="Genomic_DNA"/>
</dbReference>
<evidence type="ECO:0000256" key="1">
    <source>
        <dbReference type="SAM" id="MobiDB-lite"/>
    </source>
</evidence>
<comment type="caution">
    <text evidence="2">The sequence shown here is derived from an EMBL/GenBank/DDBJ whole genome shotgun (WGS) entry which is preliminary data.</text>
</comment>
<reference evidence="2 3" key="1">
    <citation type="journal article" date="2024" name="Front Chem Biol">
        <title>Unveiling the potential of Daldinia eschscholtzii MFLUCC 19-0629 through bioactivity and bioinformatics studies for enhanced sustainable agriculture production.</title>
        <authorList>
            <person name="Brooks S."/>
            <person name="Weaver J.A."/>
            <person name="Klomchit A."/>
            <person name="Alharthi S.A."/>
            <person name="Onlamun T."/>
            <person name="Nurani R."/>
            <person name="Vong T.K."/>
            <person name="Alberti F."/>
            <person name="Greco C."/>
        </authorList>
    </citation>
    <scope>NUCLEOTIDE SEQUENCE [LARGE SCALE GENOMIC DNA]</scope>
    <source>
        <strain evidence="2">MFLUCC 19-0629</strain>
    </source>
</reference>
<proteinExistence type="predicted"/>
<gene>
    <name evidence="2" type="ORF">Daesc_000026</name>
</gene>
<dbReference type="Proteomes" id="UP001369815">
    <property type="component" value="Unassembled WGS sequence"/>
</dbReference>
<feature type="compositionally biased region" description="Basic and acidic residues" evidence="1">
    <location>
        <begin position="85"/>
        <end position="95"/>
    </location>
</feature>
<sequence>MSFGPRVLMPGAFHFDPLNDSSSLSGVHPGIFRPPASPSNSGSTYLGKSTGSSHSDASAPGINAKRKRRGPRDSRIFYSWGTNRGDADYSPDNKHQGEVEVNELDEGKGREYVLAGQSETPNGVAPGAIRDAMDDSVYSDVDYRRALGPKCTPAKAELSAINATSTVSLSPTQTRQTNGWGSFALSTIGGVVGKVFQFCKKGVFRGFYAGGGRGYGMRASPKQQPTAKGQVWCNEHDIPTLPDFNCGTTPIEVPQSNYLPSNYSQGSPESSPPPAAKRRQIDTGTPGDELRRNWVMVRESPEKIRPQSRASQASTVRTSQQQTLPPAVRRISRPVSRVKPPSYTRRPSSRISHAGTTSFSNQEPASFASPRAQSPAVSLHTPSRIPIPSRPQSPNVFSSPRLLETPSLIPSPSIHPKRSHRRNHSVASAASGASIRIRRGDSVKEPRDYSPRLDAEAKNLAARRLQEDIETDIRMNDFNARLRDMIRQGKEALGTKVDIEIHDNMEGVDTWEDEMMTT</sequence>
<evidence type="ECO:0000313" key="3">
    <source>
        <dbReference type="Proteomes" id="UP001369815"/>
    </source>
</evidence>
<feature type="compositionally biased region" description="Basic and acidic residues" evidence="1">
    <location>
        <begin position="438"/>
        <end position="449"/>
    </location>
</feature>
<evidence type="ECO:0000313" key="2">
    <source>
        <dbReference type="EMBL" id="KAK6957244.1"/>
    </source>
</evidence>